<keyword evidence="1" id="KW-0732">Signal</keyword>
<dbReference type="PROSITE" id="PS51257">
    <property type="entry name" value="PROKAR_LIPOPROTEIN"/>
    <property type="match status" value="1"/>
</dbReference>
<accession>A0A3A4R7L6</accession>
<evidence type="ECO:0000313" key="4">
    <source>
        <dbReference type="Proteomes" id="UP000266426"/>
    </source>
</evidence>
<dbReference type="Pfam" id="PF21582">
    <property type="entry name" value="CBM30"/>
    <property type="match status" value="2"/>
</dbReference>
<organism evidence="3 4">
    <name type="scientific">Candidatus Auribacter fodinae</name>
    <dbReference type="NCBI Taxonomy" id="2093366"/>
    <lineage>
        <taxon>Bacteria</taxon>
        <taxon>Pseudomonadati</taxon>
        <taxon>Candidatus Auribacterota</taxon>
        <taxon>Candidatus Auribacteria</taxon>
        <taxon>Candidatus Auribacterales</taxon>
        <taxon>Candidatus Auribacteraceae</taxon>
        <taxon>Candidatus Auribacter</taxon>
    </lineage>
</organism>
<comment type="caution">
    <text evidence="3">The sequence shown here is derived from an EMBL/GenBank/DDBJ whole genome shotgun (WGS) entry which is preliminary data.</text>
</comment>
<dbReference type="EMBL" id="QZJZ01000018">
    <property type="protein sequence ID" value="RJP60979.1"/>
    <property type="molecule type" value="Genomic_DNA"/>
</dbReference>
<feature type="domain" description="Carbohydrate binding" evidence="2">
    <location>
        <begin position="293"/>
        <end position="425"/>
    </location>
</feature>
<sequence>MKRFFCIAGLIGSIACFVGASTGYCEANREWDNLYEIPNMPEGTLLFDHEKIFAYRGRIGYFVLPPSAMGCFFDSSVNYEPPEKSIRNAKKEKDNDSSSKDDHLTGVQYFGIEGSKDKEIWHENESIKIMFRRKVVGKSFCGAYLMILGDISKYATVTFMIKGEKGGETFQIGMNDAVSNKREDAVFIGSIGRFLPDGITRDWQMVKIPVESFFGPDLQTVMSIVFDVNEETEGTVWIDDLRFYHEPLVFPMKDIYEKGFLLLDNFDFNYLNLMGRKSNTYKNLPSVCSHELDSNVFYGDKGKSLRIDYDKKGTGWCGYYTLLNQIDGSWYDLSEFNRVSFMVKGKRGGEDFEIGMADKNWVIIGDSLKAGNVTKYLPNGITTEWQEVVIPLADFGLLDFTEMGSFVINFNKKQTSTIWIDDLKFHIKQEEETEPDWEDFFGE</sequence>
<gene>
    <name evidence="3" type="ORF">C4541_02990</name>
</gene>
<feature type="signal peptide" evidence="1">
    <location>
        <begin position="1"/>
        <end position="20"/>
    </location>
</feature>
<dbReference type="AlphaFoldDB" id="A0A3A4R7L6"/>
<reference evidence="3 4" key="1">
    <citation type="journal article" date="2017" name="ISME J.">
        <title>Energy and carbon metabolisms in a deep terrestrial subsurface fluid microbial community.</title>
        <authorList>
            <person name="Momper L."/>
            <person name="Jungbluth S.P."/>
            <person name="Lee M.D."/>
            <person name="Amend J.P."/>
        </authorList>
    </citation>
    <scope>NUCLEOTIDE SEQUENCE [LARGE SCALE GENOMIC DNA]</scope>
    <source>
        <strain evidence="3">SURF_26</strain>
    </source>
</reference>
<feature type="domain" description="Carbohydrate binding" evidence="2">
    <location>
        <begin position="153"/>
        <end position="243"/>
    </location>
</feature>
<dbReference type="Proteomes" id="UP000266426">
    <property type="component" value="Unassembled WGS sequence"/>
</dbReference>
<evidence type="ECO:0000313" key="3">
    <source>
        <dbReference type="EMBL" id="RJP60979.1"/>
    </source>
</evidence>
<proteinExistence type="predicted"/>
<protein>
    <recommendedName>
        <fullName evidence="2">Carbohydrate binding domain-containing protein</fullName>
    </recommendedName>
</protein>
<evidence type="ECO:0000256" key="1">
    <source>
        <dbReference type="SAM" id="SignalP"/>
    </source>
</evidence>
<dbReference type="Gene3D" id="2.60.120.430">
    <property type="entry name" value="Galactose-binding lectin"/>
    <property type="match status" value="2"/>
</dbReference>
<name>A0A3A4R7L6_9BACT</name>
<dbReference type="InterPro" id="IPR048758">
    <property type="entry name" value="CBM30"/>
</dbReference>
<dbReference type="InterPro" id="IPR008979">
    <property type="entry name" value="Galactose-bd-like_sf"/>
</dbReference>
<evidence type="ECO:0000259" key="2">
    <source>
        <dbReference type="Pfam" id="PF21582"/>
    </source>
</evidence>
<dbReference type="SUPFAM" id="SSF49785">
    <property type="entry name" value="Galactose-binding domain-like"/>
    <property type="match status" value="2"/>
</dbReference>
<feature type="chain" id="PRO_5017276336" description="Carbohydrate binding domain-containing protein" evidence="1">
    <location>
        <begin position="21"/>
        <end position="443"/>
    </location>
</feature>